<dbReference type="Pfam" id="PF16242">
    <property type="entry name" value="Pyrid_ox_like"/>
    <property type="match status" value="1"/>
</dbReference>
<comment type="caution">
    <text evidence="2">The sequence shown here is derived from an EMBL/GenBank/DDBJ whole genome shotgun (WGS) entry which is preliminary data.</text>
</comment>
<dbReference type="Proteomes" id="UP001595420">
    <property type="component" value="Unassembled WGS sequence"/>
</dbReference>
<dbReference type="PANTHER" id="PTHR34818:SF1">
    <property type="entry name" value="PROTEIN BLI-3"/>
    <property type="match status" value="1"/>
</dbReference>
<name>A0ABV7C0Y8_9PROT</name>
<dbReference type="RefSeq" id="WP_216838288.1">
    <property type="nucleotide sequence ID" value="NZ_JAFNJS010000006.1"/>
</dbReference>
<evidence type="ECO:0000313" key="3">
    <source>
        <dbReference type="Proteomes" id="UP001595420"/>
    </source>
</evidence>
<proteinExistence type="predicted"/>
<dbReference type="InterPro" id="IPR052917">
    <property type="entry name" value="Stress-Dev_Protein"/>
</dbReference>
<sequence length="146" mass="16347">MATWTIEDLAKAMGRIDFTMLTTRTEGGALATRPMSNNGEVEYRGDSFYFSWDSARLVRDIEADPMVGLSFQGQSIAGLLGKPPLFVAVQGKGRIIRDRAAFAEHWSEDLDRWFPQGIETPGVAMIHVRATRIHYWDGEDQGEITP</sequence>
<dbReference type="InterPro" id="IPR038725">
    <property type="entry name" value="YdaG_split_barrel_FMN-bd"/>
</dbReference>
<dbReference type="PANTHER" id="PTHR34818">
    <property type="entry name" value="PROTEIN BLI-3"/>
    <property type="match status" value="1"/>
</dbReference>
<reference evidence="3" key="1">
    <citation type="journal article" date="2019" name="Int. J. Syst. Evol. Microbiol.">
        <title>The Global Catalogue of Microorganisms (GCM) 10K type strain sequencing project: providing services to taxonomists for standard genome sequencing and annotation.</title>
        <authorList>
            <consortium name="The Broad Institute Genomics Platform"/>
            <consortium name="The Broad Institute Genome Sequencing Center for Infectious Disease"/>
            <person name="Wu L."/>
            <person name="Ma J."/>
        </authorList>
    </citation>
    <scope>NUCLEOTIDE SEQUENCE [LARGE SCALE GENOMIC DNA]</scope>
    <source>
        <strain evidence="3">CGMCC 1.16855</strain>
    </source>
</reference>
<dbReference type="EMBL" id="JBHRSB010000006">
    <property type="protein sequence ID" value="MFC3002219.1"/>
    <property type="molecule type" value="Genomic_DNA"/>
</dbReference>
<gene>
    <name evidence="2" type="ORF">ACFOD3_20130</name>
</gene>
<keyword evidence="3" id="KW-1185">Reference proteome</keyword>
<evidence type="ECO:0000259" key="1">
    <source>
        <dbReference type="Pfam" id="PF16242"/>
    </source>
</evidence>
<organism evidence="2 3">
    <name type="scientific">Falsiroseomonas tokyonensis</name>
    <dbReference type="NCBI Taxonomy" id="430521"/>
    <lineage>
        <taxon>Bacteria</taxon>
        <taxon>Pseudomonadati</taxon>
        <taxon>Pseudomonadota</taxon>
        <taxon>Alphaproteobacteria</taxon>
        <taxon>Acetobacterales</taxon>
        <taxon>Roseomonadaceae</taxon>
        <taxon>Falsiroseomonas</taxon>
    </lineage>
</organism>
<protein>
    <submittedName>
        <fullName evidence="2">Pyridoxamine 5'-phosphate oxidase family protein</fullName>
    </submittedName>
</protein>
<evidence type="ECO:0000313" key="2">
    <source>
        <dbReference type="EMBL" id="MFC3002219.1"/>
    </source>
</evidence>
<feature type="domain" description="General stress protein FMN-binding split barrel" evidence="1">
    <location>
        <begin position="6"/>
        <end position="140"/>
    </location>
</feature>
<accession>A0ABV7C0Y8</accession>